<dbReference type="HOGENOM" id="CLU_3028536_0_0_10"/>
<comment type="caution">
    <text evidence="1">The sequence shown here is derived from an EMBL/GenBank/DDBJ whole genome shotgun (WGS) entry which is preliminary data.</text>
</comment>
<reference evidence="1 2" key="1">
    <citation type="submission" date="2009-11" db="EMBL/GenBank/DDBJ databases">
        <authorList>
            <person name="Weinstock G."/>
            <person name="Sodergren E."/>
            <person name="Clifton S."/>
            <person name="Fulton L."/>
            <person name="Fulton B."/>
            <person name="Courtney L."/>
            <person name="Fronick C."/>
            <person name="Harrison M."/>
            <person name="Strong C."/>
            <person name="Farmer C."/>
            <person name="Delahaunty K."/>
            <person name="Markovic C."/>
            <person name="Hall O."/>
            <person name="Minx P."/>
            <person name="Tomlinson C."/>
            <person name="Mitreva M."/>
            <person name="Nelson J."/>
            <person name="Hou S."/>
            <person name="Wollam A."/>
            <person name="Pepin K.H."/>
            <person name="Johnson M."/>
            <person name="Bhonagiri V."/>
            <person name="Nash W.E."/>
            <person name="Warren W."/>
            <person name="Chinwalla A."/>
            <person name="Mardis E.R."/>
            <person name="Wilson R.K."/>
        </authorList>
    </citation>
    <scope>NUCLEOTIDE SEQUENCE [LARGE SCALE GENOMIC DNA]</scope>
    <source>
        <strain evidence="1 2">F0302</strain>
    </source>
</reference>
<protein>
    <submittedName>
        <fullName evidence="1">Uncharacterized protein</fullName>
    </submittedName>
</protein>
<accession>D1QQ38</accession>
<dbReference type="Proteomes" id="UP000004079">
    <property type="component" value="Unassembled WGS sequence"/>
</dbReference>
<name>D1QQ38_9BACT</name>
<gene>
    <name evidence="1" type="ORF">HMPREF0971_01085</name>
</gene>
<evidence type="ECO:0000313" key="2">
    <source>
        <dbReference type="Proteomes" id="UP000004079"/>
    </source>
</evidence>
<evidence type="ECO:0000313" key="1">
    <source>
        <dbReference type="EMBL" id="EFB32632.1"/>
    </source>
</evidence>
<organism evidence="1 2">
    <name type="scientific">Segatella oris F0302</name>
    <dbReference type="NCBI Taxonomy" id="649760"/>
    <lineage>
        <taxon>Bacteria</taxon>
        <taxon>Pseudomonadati</taxon>
        <taxon>Bacteroidota</taxon>
        <taxon>Bacteroidia</taxon>
        <taxon>Bacteroidales</taxon>
        <taxon>Prevotellaceae</taxon>
        <taxon>Segatella</taxon>
    </lineage>
</organism>
<sequence length="55" mass="6563">MGYTNTKRDESIDFHLFFYVDNVTYSSFCRLKSSLHSIFTHVSRIQYTFSTKLMV</sequence>
<dbReference type="STRING" id="649760.HMPREF0971_01085"/>
<dbReference type="AlphaFoldDB" id="D1QQ38"/>
<dbReference type="EMBL" id="ACUZ02000021">
    <property type="protein sequence ID" value="EFB32632.1"/>
    <property type="molecule type" value="Genomic_DNA"/>
</dbReference>
<proteinExistence type="predicted"/>